<name>A0A0G0TBA8_9BACT</name>
<accession>A0A0G0TBA8</accession>
<protein>
    <submittedName>
        <fullName evidence="2">Uncharacterized protein</fullName>
    </submittedName>
</protein>
<dbReference type="Proteomes" id="UP000034215">
    <property type="component" value="Unassembled WGS sequence"/>
</dbReference>
<sequence>MGNFLKIFSANFNFSLGKINLPIPYWQAITIVILLFVLVFMMAKFRRHYVDWSFKGAAFGVFFGFLLALILEGFLIIGGRTALTSILGWKNPPPAITSALDAGRSKLVQVLGINMEIPSSYANVDVGVEKAVDVLQSLNPADTKTVKAIFCK</sequence>
<feature type="transmembrane region" description="Helical" evidence="1">
    <location>
        <begin position="25"/>
        <end position="45"/>
    </location>
</feature>
<comment type="caution">
    <text evidence="2">The sequence shown here is derived from an EMBL/GenBank/DDBJ whole genome shotgun (WGS) entry which is preliminary data.</text>
</comment>
<evidence type="ECO:0000256" key="1">
    <source>
        <dbReference type="SAM" id="Phobius"/>
    </source>
</evidence>
<dbReference type="AlphaFoldDB" id="A0A0G0TBA8"/>
<keyword evidence="1" id="KW-1133">Transmembrane helix</keyword>
<evidence type="ECO:0000313" key="3">
    <source>
        <dbReference type="Proteomes" id="UP000034215"/>
    </source>
</evidence>
<keyword evidence="1" id="KW-0812">Transmembrane</keyword>
<proteinExistence type="predicted"/>
<feature type="transmembrane region" description="Helical" evidence="1">
    <location>
        <begin position="57"/>
        <end position="77"/>
    </location>
</feature>
<gene>
    <name evidence="2" type="ORF">UT76_C0005G0006</name>
</gene>
<keyword evidence="1" id="KW-0472">Membrane</keyword>
<dbReference type="EMBL" id="LBYA01000005">
    <property type="protein sequence ID" value="KKR44380.1"/>
    <property type="molecule type" value="Genomic_DNA"/>
</dbReference>
<evidence type="ECO:0000313" key="2">
    <source>
        <dbReference type="EMBL" id="KKR44380.1"/>
    </source>
</evidence>
<reference evidence="2 3" key="1">
    <citation type="journal article" date="2015" name="Nature">
        <title>rRNA introns, odd ribosomes, and small enigmatic genomes across a large radiation of phyla.</title>
        <authorList>
            <person name="Brown C.T."/>
            <person name="Hug L.A."/>
            <person name="Thomas B.C."/>
            <person name="Sharon I."/>
            <person name="Castelle C.J."/>
            <person name="Singh A."/>
            <person name="Wilkins M.J."/>
            <person name="Williams K.H."/>
            <person name="Banfield J.F."/>
        </authorList>
    </citation>
    <scope>NUCLEOTIDE SEQUENCE [LARGE SCALE GENOMIC DNA]</scope>
</reference>
<organism evidence="2 3">
    <name type="scientific">Candidatus Woesebacteria bacterium GW2011_GWB1_40_12</name>
    <dbReference type="NCBI Taxonomy" id="1618576"/>
    <lineage>
        <taxon>Bacteria</taxon>
        <taxon>Candidatus Woeseibacteriota</taxon>
    </lineage>
</organism>